<evidence type="ECO:0000313" key="2">
    <source>
        <dbReference type="EMBL" id="KAI5063625.1"/>
    </source>
</evidence>
<dbReference type="InterPro" id="IPR018971">
    <property type="entry name" value="DUF1997"/>
</dbReference>
<dbReference type="EMBL" id="JABFUD020000021">
    <property type="protein sequence ID" value="KAI5063007.1"/>
    <property type="molecule type" value="Genomic_DNA"/>
</dbReference>
<gene>
    <name evidence="1" type="ORF">GOP47_0021554</name>
    <name evidence="2" type="ORF">GOP47_0022172</name>
</gene>
<comment type="caution">
    <text evidence="1">The sequence shown here is derived from an EMBL/GenBank/DDBJ whole genome shotgun (WGS) entry which is preliminary data.</text>
</comment>
<proteinExistence type="predicted"/>
<evidence type="ECO:0000313" key="1">
    <source>
        <dbReference type="EMBL" id="KAI5063007.1"/>
    </source>
</evidence>
<dbReference type="PANTHER" id="PTHR34133:SF8">
    <property type="entry name" value="OS07G0633000 PROTEIN"/>
    <property type="match status" value="1"/>
</dbReference>
<dbReference type="Pfam" id="PF09366">
    <property type="entry name" value="DUF1997"/>
    <property type="match status" value="1"/>
</dbReference>
<dbReference type="PANTHER" id="PTHR34133">
    <property type="entry name" value="OS07G0633000 PROTEIN"/>
    <property type="match status" value="1"/>
</dbReference>
<sequence length="261" mass="28951">MSMASVSFSSSTYYPQRPSAAAQSRARHSLLQKTSIAGDSLSSRKRPASSAGVYAQLLPFKARRQVDLPFQSGSSAPEIYVKEVERIVKVTFPDSARISFLGDSTWRATLKPVSFFSLSATPACDIRVFHENSSLKISSDKLVLDFKGVPVQFEHLDFDFSLLGELYVVEHGSLRRQQNKSFQGWVDLRLKVDMPLPFSMMPDVVLTPVGNGILDRILGAMESALLAGLLRDYKQWCRKQSEQSSSPLSPEAATYQNFVSS</sequence>
<accession>A0A9D4Z728</accession>
<evidence type="ECO:0000313" key="3">
    <source>
        <dbReference type="Proteomes" id="UP000886520"/>
    </source>
</evidence>
<organism evidence="1 3">
    <name type="scientific">Adiantum capillus-veneris</name>
    <name type="common">Maidenhair fern</name>
    <dbReference type="NCBI Taxonomy" id="13818"/>
    <lineage>
        <taxon>Eukaryota</taxon>
        <taxon>Viridiplantae</taxon>
        <taxon>Streptophyta</taxon>
        <taxon>Embryophyta</taxon>
        <taxon>Tracheophyta</taxon>
        <taxon>Polypodiopsida</taxon>
        <taxon>Polypodiidae</taxon>
        <taxon>Polypodiales</taxon>
        <taxon>Pteridineae</taxon>
        <taxon>Pteridaceae</taxon>
        <taxon>Vittarioideae</taxon>
        <taxon>Adiantum</taxon>
    </lineage>
</organism>
<dbReference type="OrthoDB" id="2015514at2759"/>
<protein>
    <submittedName>
        <fullName evidence="1">Uncharacterized protein</fullName>
    </submittedName>
</protein>
<name>A0A9D4Z728_ADICA</name>
<dbReference type="EMBL" id="JABFUD020000021">
    <property type="protein sequence ID" value="KAI5063625.1"/>
    <property type="molecule type" value="Genomic_DNA"/>
</dbReference>
<dbReference type="Proteomes" id="UP000886520">
    <property type="component" value="Chromosome 21"/>
</dbReference>
<keyword evidence="3" id="KW-1185">Reference proteome</keyword>
<dbReference type="AlphaFoldDB" id="A0A9D4Z728"/>
<reference evidence="1" key="1">
    <citation type="submission" date="2021-01" db="EMBL/GenBank/DDBJ databases">
        <title>Adiantum capillus-veneris genome.</title>
        <authorList>
            <person name="Fang Y."/>
            <person name="Liao Q."/>
        </authorList>
    </citation>
    <scope>NUCLEOTIDE SEQUENCE</scope>
    <source>
        <strain evidence="1">H3</strain>
        <tissue evidence="1">Leaf</tissue>
    </source>
</reference>